<dbReference type="EMBL" id="JAPWTJ010003475">
    <property type="protein sequence ID" value="KAJ8956152.1"/>
    <property type="molecule type" value="Genomic_DNA"/>
</dbReference>
<dbReference type="Proteomes" id="UP001162164">
    <property type="component" value="Unassembled WGS sequence"/>
</dbReference>
<name>A0ABQ9IRM3_9CUCU</name>
<reference evidence="1" key="1">
    <citation type="journal article" date="2023" name="Insect Mol. Biol.">
        <title>Genome sequencing provides insights into the evolution of gene families encoding plant cell wall-degrading enzymes in longhorned beetles.</title>
        <authorList>
            <person name="Shin N.R."/>
            <person name="Okamura Y."/>
            <person name="Kirsch R."/>
            <person name="Pauchet Y."/>
        </authorList>
    </citation>
    <scope>NUCLEOTIDE SEQUENCE</scope>
    <source>
        <strain evidence="1">MMC_N1</strain>
    </source>
</reference>
<evidence type="ECO:0000313" key="1">
    <source>
        <dbReference type="EMBL" id="KAJ8956152.1"/>
    </source>
</evidence>
<organism evidence="1 2">
    <name type="scientific">Molorchus minor</name>
    <dbReference type="NCBI Taxonomy" id="1323400"/>
    <lineage>
        <taxon>Eukaryota</taxon>
        <taxon>Metazoa</taxon>
        <taxon>Ecdysozoa</taxon>
        <taxon>Arthropoda</taxon>
        <taxon>Hexapoda</taxon>
        <taxon>Insecta</taxon>
        <taxon>Pterygota</taxon>
        <taxon>Neoptera</taxon>
        <taxon>Endopterygota</taxon>
        <taxon>Coleoptera</taxon>
        <taxon>Polyphaga</taxon>
        <taxon>Cucujiformia</taxon>
        <taxon>Chrysomeloidea</taxon>
        <taxon>Cerambycidae</taxon>
        <taxon>Lamiinae</taxon>
        <taxon>Monochamini</taxon>
        <taxon>Molorchus</taxon>
    </lineage>
</organism>
<evidence type="ECO:0000313" key="2">
    <source>
        <dbReference type="Proteomes" id="UP001162164"/>
    </source>
</evidence>
<keyword evidence="2" id="KW-1185">Reference proteome</keyword>
<protein>
    <submittedName>
        <fullName evidence="1">Uncharacterized protein</fullName>
    </submittedName>
</protein>
<proteinExistence type="predicted"/>
<comment type="caution">
    <text evidence="1">The sequence shown here is derived from an EMBL/GenBank/DDBJ whole genome shotgun (WGS) entry which is preliminary data.</text>
</comment>
<accession>A0ABQ9IRM3</accession>
<gene>
    <name evidence="1" type="ORF">NQ317_005928</name>
</gene>
<sequence>MSTWKLYGARDMEEVRITERNALFWQRCNLKPEGEARGLQWAEDKIASLPNGANGSVTARHRSVCHTIDISKFPKLIAFLKRTGDGYQAKKIENIDKE</sequence>